<dbReference type="Proteomes" id="UP000077202">
    <property type="component" value="Unassembled WGS sequence"/>
</dbReference>
<evidence type="ECO:0000313" key="3">
    <source>
        <dbReference type="Proteomes" id="UP000077202"/>
    </source>
</evidence>
<feature type="compositionally biased region" description="Acidic residues" evidence="1">
    <location>
        <begin position="311"/>
        <end position="328"/>
    </location>
</feature>
<evidence type="ECO:0000256" key="1">
    <source>
        <dbReference type="SAM" id="MobiDB-lite"/>
    </source>
</evidence>
<protein>
    <submittedName>
        <fullName evidence="2">Uncharacterized protein</fullName>
    </submittedName>
</protein>
<dbReference type="AlphaFoldDB" id="A0A176WN32"/>
<name>A0A176WN32_MARPO</name>
<dbReference type="EMBL" id="LVLJ01000456">
    <property type="protein sequence ID" value="OAE34051.1"/>
    <property type="molecule type" value="Genomic_DNA"/>
</dbReference>
<proteinExistence type="predicted"/>
<keyword evidence="3" id="KW-1185">Reference proteome</keyword>
<organism evidence="2 3">
    <name type="scientific">Marchantia polymorpha subsp. ruderalis</name>
    <dbReference type="NCBI Taxonomy" id="1480154"/>
    <lineage>
        <taxon>Eukaryota</taxon>
        <taxon>Viridiplantae</taxon>
        <taxon>Streptophyta</taxon>
        <taxon>Embryophyta</taxon>
        <taxon>Marchantiophyta</taxon>
        <taxon>Marchantiopsida</taxon>
        <taxon>Marchantiidae</taxon>
        <taxon>Marchantiales</taxon>
        <taxon>Marchantiaceae</taxon>
        <taxon>Marchantia</taxon>
    </lineage>
</organism>
<sequence length="383" mass="42132">MAGTFVARLKSPFLRIRRCRSLKVGSNEHHPQEPGSCTADFKQAKSPPSFLEKKGRGMGMGMGMGAAAAAAGPGAGGGGGGGADRLITSHQSLKVVDSPSTTGNHKPSAESLVEYKRRRSDVCAPRRRRRTFDGGKGRMCRDGSLQTLFRDAESSEPNRKIFCAAPILRKLSNFFGRKRAGTVSCIQGMDWSSNLQNHRPRGYKLFSKRKRSVTLVRFKKDAPTQDDSKSGGAASKLSPRRTPGRELLSSSPMSPPVTLARSEEACPFGLEDTSVYDERIHMTETANTTGASPTRSLSPISREQPTSPNNFDDEEEDDDDDLGMEEDDSYLRKYGGASQPPYVVFCIRPRRYSLAPSRFQREHLERLRNAAKVSPSRRNSEDL</sequence>
<evidence type="ECO:0000313" key="2">
    <source>
        <dbReference type="EMBL" id="OAE34051.1"/>
    </source>
</evidence>
<gene>
    <name evidence="2" type="ORF">AXG93_4280s1000</name>
</gene>
<accession>A0A176WN32</accession>
<feature type="region of interest" description="Disordered" evidence="1">
    <location>
        <begin position="216"/>
        <end position="264"/>
    </location>
</feature>
<reference evidence="2" key="1">
    <citation type="submission" date="2016-03" db="EMBL/GenBank/DDBJ databases">
        <title>Mechanisms controlling the formation of the plant cell surface in tip-growing cells are functionally conserved among land plants.</title>
        <authorList>
            <person name="Honkanen S."/>
            <person name="Jones V.A."/>
            <person name="Morieri G."/>
            <person name="Champion C."/>
            <person name="Hetherington A.J."/>
            <person name="Kelly S."/>
            <person name="Saint-Marcoux D."/>
            <person name="Proust H."/>
            <person name="Prescott H."/>
            <person name="Dolan L."/>
        </authorList>
    </citation>
    <scope>NUCLEOTIDE SEQUENCE [LARGE SCALE GENOMIC DNA]</scope>
    <source>
        <tissue evidence="2">Whole gametophyte</tissue>
    </source>
</reference>
<feature type="region of interest" description="Disordered" evidence="1">
    <location>
        <begin position="25"/>
        <end position="57"/>
    </location>
</feature>
<comment type="caution">
    <text evidence="2">The sequence shown here is derived from an EMBL/GenBank/DDBJ whole genome shotgun (WGS) entry which is preliminary data.</text>
</comment>
<feature type="compositionally biased region" description="Basic and acidic residues" evidence="1">
    <location>
        <begin position="218"/>
        <end position="229"/>
    </location>
</feature>
<feature type="compositionally biased region" description="Polar residues" evidence="1">
    <location>
        <begin position="284"/>
        <end position="310"/>
    </location>
</feature>
<feature type="region of interest" description="Disordered" evidence="1">
    <location>
        <begin position="284"/>
        <end position="337"/>
    </location>
</feature>